<dbReference type="Pfam" id="PF13639">
    <property type="entry name" value="zf-RING_2"/>
    <property type="match status" value="1"/>
</dbReference>
<dbReference type="Gene3D" id="3.30.40.10">
    <property type="entry name" value="Zinc/RING finger domain, C3HC4 (zinc finger)"/>
    <property type="match status" value="1"/>
</dbReference>
<sequence>MDNFESIFQTVREQLEDEILRLNRQSRQQPHTNINTEESLDADLTFLLREYVQTMRSNQDIMSTYNLNMTSIIDIIRRQQRQRSERRNEEEQRSDERQRNERNSIFEPNSLRFRNTTPRYNGMNNNAAFSGNANFGYQRPSIFGISDISRNLRSNAFASSLHTPATHFRTTQMDPRHFFGGLGPELRNVIVRPSNAEIERSTRIFTYSQDMELLNSRCYITMEDFEEGDNLRQILHCRHTFKTEPLMNWFRESVRCPVCRYDVRDYIPTYISEVETNESISSRRSSGQSLNTSTDTIPQQSFDSPSHISQDSIENLQQGYALPETLFTGEDGILNQNLTQEISNGINELLENLLVDISNSSINQHTPLSYSLSVPIIYHEFFDASNNLSFNNLQFNRSP</sequence>
<protein>
    <recommendedName>
        <fullName evidence="2">RING-type domain-containing protein</fullName>
    </recommendedName>
</protein>
<dbReference type="PANTHER" id="PTHR45676:SF41">
    <property type="entry name" value="RING-H2 FINGER PROTEIN ATL66"/>
    <property type="match status" value="1"/>
</dbReference>
<dbReference type="InterPro" id="IPR013083">
    <property type="entry name" value="Znf_RING/FYVE/PHD"/>
</dbReference>
<dbReference type="InterPro" id="IPR001841">
    <property type="entry name" value="Znf_RING"/>
</dbReference>
<accession>A0A6C0IS45</accession>
<feature type="compositionally biased region" description="Basic and acidic residues" evidence="1">
    <location>
        <begin position="82"/>
        <end position="104"/>
    </location>
</feature>
<dbReference type="SUPFAM" id="SSF57850">
    <property type="entry name" value="RING/U-box"/>
    <property type="match status" value="1"/>
</dbReference>
<dbReference type="PANTHER" id="PTHR45676">
    <property type="entry name" value="RING-H2 FINGER PROTEIN ATL51-RELATED"/>
    <property type="match status" value="1"/>
</dbReference>
<evidence type="ECO:0000256" key="1">
    <source>
        <dbReference type="SAM" id="MobiDB-lite"/>
    </source>
</evidence>
<feature type="region of interest" description="Disordered" evidence="1">
    <location>
        <begin position="78"/>
        <end position="105"/>
    </location>
</feature>
<feature type="domain" description="RING-type" evidence="2">
    <location>
        <begin position="217"/>
        <end position="260"/>
    </location>
</feature>
<feature type="region of interest" description="Disordered" evidence="1">
    <location>
        <begin position="277"/>
        <end position="308"/>
    </location>
</feature>
<feature type="compositionally biased region" description="Low complexity" evidence="1">
    <location>
        <begin position="279"/>
        <end position="293"/>
    </location>
</feature>
<name>A0A6C0IS45_9ZZZZ</name>
<dbReference type="AlphaFoldDB" id="A0A6C0IS45"/>
<evidence type="ECO:0000259" key="2">
    <source>
        <dbReference type="Pfam" id="PF13639"/>
    </source>
</evidence>
<reference evidence="3" key="1">
    <citation type="journal article" date="2020" name="Nature">
        <title>Giant virus diversity and host interactions through global metagenomics.</title>
        <authorList>
            <person name="Schulz F."/>
            <person name="Roux S."/>
            <person name="Paez-Espino D."/>
            <person name="Jungbluth S."/>
            <person name="Walsh D.A."/>
            <person name="Denef V.J."/>
            <person name="McMahon K.D."/>
            <person name="Konstantinidis K.T."/>
            <person name="Eloe-Fadrosh E.A."/>
            <person name="Kyrpides N.C."/>
            <person name="Woyke T."/>
        </authorList>
    </citation>
    <scope>NUCLEOTIDE SEQUENCE</scope>
    <source>
        <strain evidence="3">GVMAG-M-3300024258-28</strain>
    </source>
</reference>
<organism evidence="3">
    <name type="scientific">viral metagenome</name>
    <dbReference type="NCBI Taxonomy" id="1070528"/>
    <lineage>
        <taxon>unclassified sequences</taxon>
        <taxon>metagenomes</taxon>
        <taxon>organismal metagenomes</taxon>
    </lineage>
</organism>
<dbReference type="EMBL" id="MN740219">
    <property type="protein sequence ID" value="QHT94343.1"/>
    <property type="molecule type" value="Genomic_DNA"/>
</dbReference>
<proteinExistence type="predicted"/>
<evidence type="ECO:0000313" key="3">
    <source>
        <dbReference type="EMBL" id="QHT94343.1"/>
    </source>
</evidence>
<feature type="compositionally biased region" description="Polar residues" evidence="1">
    <location>
        <begin position="294"/>
        <end position="308"/>
    </location>
</feature>